<evidence type="ECO:0000256" key="1">
    <source>
        <dbReference type="ARBA" id="ARBA00004141"/>
    </source>
</evidence>
<dbReference type="PANTHER" id="PTHR13414">
    <property type="entry name" value="HUEL-CATION TRANSPORTER"/>
    <property type="match status" value="1"/>
</dbReference>
<evidence type="ECO:0000256" key="2">
    <source>
        <dbReference type="ARBA" id="ARBA00022448"/>
    </source>
</evidence>
<feature type="domain" description="Cation efflux protein transmembrane" evidence="6">
    <location>
        <begin position="64"/>
        <end position="121"/>
    </location>
</feature>
<protein>
    <submittedName>
        <fullName evidence="7">Zinc transporter 9</fullName>
    </submittedName>
</protein>
<dbReference type="GO" id="GO:0008324">
    <property type="term" value="F:monoatomic cation transmembrane transporter activity"/>
    <property type="evidence" value="ECO:0007669"/>
    <property type="project" value="InterPro"/>
</dbReference>
<comment type="subcellular location">
    <subcellularLocation>
        <location evidence="1">Membrane</location>
        <topology evidence="1">Multi-pass membrane protein</topology>
    </subcellularLocation>
</comment>
<keyword evidence="4" id="KW-1133">Transmembrane helix</keyword>
<dbReference type="InterPro" id="IPR040177">
    <property type="entry name" value="SLC30A9"/>
</dbReference>
<dbReference type="InterPro" id="IPR058533">
    <property type="entry name" value="Cation_efflux_TM"/>
</dbReference>
<evidence type="ECO:0000259" key="6">
    <source>
        <dbReference type="Pfam" id="PF01545"/>
    </source>
</evidence>
<keyword evidence="5" id="KW-0472">Membrane</keyword>
<reference evidence="7" key="1">
    <citation type="journal article" date="2012" name="Nature">
        <title>The oyster genome reveals stress adaptation and complexity of shell formation.</title>
        <authorList>
            <person name="Zhang G."/>
            <person name="Fang X."/>
            <person name="Guo X."/>
            <person name="Li L."/>
            <person name="Luo R."/>
            <person name="Xu F."/>
            <person name="Yang P."/>
            <person name="Zhang L."/>
            <person name="Wang X."/>
            <person name="Qi H."/>
            <person name="Xiong Z."/>
            <person name="Que H."/>
            <person name="Xie Y."/>
            <person name="Holland P.W."/>
            <person name="Paps J."/>
            <person name="Zhu Y."/>
            <person name="Wu F."/>
            <person name="Chen Y."/>
            <person name="Wang J."/>
            <person name="Peng C."/>
            <person name="Meng J."/>
            <person name="Yang L."/>
            <person name="Liu J."/>
            <person name="Wen B."/>
            <person name="Zhang N."/>
            <person name="Huang Z."/>
            <person name="Zhu Q."/>
            <person name="Feng Y."/>
            <person name="Mount A."/>
            <person name="Hedgecock D."/>
            <person name="Xu Z."/>
            <person name="Liu Y."/>
            <person name="Domazet-Loso T."/>
            <person name="Du Y."/>
            <person name="Sun X."/>
            <person name="Zhang S."/>
            <person name="Liu B."/>
            <person name="Cheng P."/>
            <person name="Jiang X."/>
            <person name="Li J."/>
            <person name="Fan D."/>
            <person name="Wang W."/>
            <person name="Fu W."/>
            <person name="Wang T."/>
            <person name="Wang B."/>
            <person name="Zhang J."/>
            <person name="Peng Z."/>
            <person name="Li Y."/>
            <person name="Li N."/>
            <person name="Wang J."/>
            <person name="Chen M."/>
            <person name="He Y."/>
            <person name="Tan F."/>
            <person name="Song X."/>
            <person name="Zheng Q."/>
            <person name="Huang R."/>
            <person name="Yang H."/>
            <person name="Du X."/>
            <person name="Chen L."/>
            <person name="Yang M."/>
            <person name="Gaffney P.M."/>
            <person name="Wang S."/>
            <person name="Luo L."/>
            <person name="She Z."/>
            <person name="Ming Y."/>
            <person name="Huang W."/>
            <person name="Zhang S."/>
            <person name="Huang B."/>
            <person name="Zhang Y."/>
            <person name="Qu T."/>
            <person name="Ni P."/>
            <person name="Miao G."/>
            <person name="Wang J."/>
            <person name="Wang Q."/>
            <person name="Steinberg C.E."/>
            <person name="Wang H."/>
            <person name="Li N."/>
            <person name="Qian L."/>
            <person name="Zhang G."/>
            <person name="Li Y."/>
            <person name="Yang H."/>
            <person name="Liu X."/>
            <person name="Wang J."/>
            <person name="Yin Y."/>
            <person name="Wang J."/>
        </authorList>
    </citation>
    <scope>NUCLEOTIDE SEQUENCE [LARGE SCALE GENOMIC DNA]</scope>
    <source>
        <strain evidence="7">05x7-T-G4-1.051#20</strain>
    </source>
</reference>
<dbReference type="Gene3D" id="1.20.1510.10">
    <property type="entry name" value="Cation efflux protein transmembrane domain"/>
    <property type="match status" value="1"/>
</dbReference>
<evidence type="ECO:0000256" key="4">
    <source>
        <dbReference type="ARBA" id="ARBA00022989"/>
    </source>
</evidence>
<keyword evidence="2" id="KW-0813">Transport</keyword>
<keyword evidence="3" id="KW-0812">Transmembrane</keyword>
<evidence type="ECO:0000256" key="5">
    <source>
        <dbReference type="ARBA" id="ARBA00023136"/>
    </source>
</evidence>
<name>K1QQQ1_MAGGI</name>
<dbReference type="GO" id="GO:0016020">
    <property type="term" value="C:membrane"/>
    <property type="evidence" value="ECO:0007669"/>
    <property type="project" value="UniProtKB-SubCell"/>
</dbReference>
<dbReference type="InParanoid" id="K1QQQ1"/>
<dbReference type="Pfam" id="PF01545">
    <property type="entry name" value="Cation_efflux"/>
    <property type="match status" value="1"/>
</dbReference>
<proteinExistence type="predicted"/>
<dbReference type="GO" id="GO:0006829">
    <property type="term" value="P:zinc ion transport"/>
    <property type="evidence" value="ECO:0007669"/>
    <property type="project" value="InterPro"/>
</dbReference>
<dbReference type="EMBL" id="JH818298">
    <property type="protein sequence ID" value="EKC36063.1"/>
    <property type="molecule type" value="Genomic_DNA"/>
</dbReference>
<dbReference type="InterPro" id="IPR027469">
    <property type="entry name" value="Cation_efflux_TMD_sf"/>
</dbReference>
<dbReference type="AlphaFoldDB" id="K1QQQ1"/>
<sequence length="368" mass="41469">MVLKIVKFCIYSALQKWGSEEAIKLRRLIIKIEMDKKEEFENEQKNYDIFSFGFKDRQGRVISIALVVNFTVCMMKMVVYAVSMSPSMLAEFLHSMLDTANQGMIYWGLYVSKKAPDKHHPESSRFQIPSRKLFPSASVQETNLFSGNWNLADSLDVRRGFDPNVVVVFMEDMAAVTGVLIASAGMTLSHLYAQPFWDTAASGCVAGLMGIVAAYLIKSNIPSLVGKSIPEEERKDMADFLQRDRIVKYVSDVKAVEIGHEVRFKAEVAFDGKELAQLLFESKEGMDILKGFQNVKKEPEAIEYMKKFADELQNIQGREVDRIERQMRGNKTSTMLPGRKCPSSVVDNALAIHRYDPSSIPVIDGGCM</sequence>
<dbReference type="FunCoup" id="K1QQQ1">
    <property type="interactions" value="1330"/>
</dbReference>
<organism evidence="7">
    <name type="scientific">Magallana gigas</name>
    <name type="common">Pacific oyster</name>
    <name type="synonym">Crassostrea gigas</name>
    <dbReference type="NCBI Taxonomy" id="29159"/>
    <lineage>
        <taxon>Eukaryota</taxon>
        <taxon>Metazoa</taxon>
        <taxon>Spiralia</taxon>
        <taxon>Lophotrochozoa</taxon>
        <taxon>Mollusca</taxon>
        <taxon>Bivalvia</taxon>
        <taxon>Autobranchia</taxon>
        <taxon>Pteriomorphia</taxon>
        <taxon>Ostreida</taxon>
        <taxon>Ostreoidea</taxon>
        <taxon>Ostreidae</taxon>
        <taxon>Magallana</taxon>
    </lineage>
</organism>
<dbReference type="GO" id="GO:0006882">
    <property type="term" value="P:intracellular zinc ion homeostasis"/>
    <property type="evidence" value="ECO:0007669"/>
    <property type="project" value="TreeGrafter"/>
</dbReference>
<dbReference type="HOGENOM" id="CLU_752855_0_0_1"/>
<dbReference type="SUPFAM" id="SSF161111">
    <property type="entry name" value="Cation efflux protein transmembrane domain-like"/>
    <property type="match status" value="1"/>
</dbReference>
<evidence type="ECO:0000256" key="3">
    <source>
        <dbReference type="ARBA" id="ARBA00022692"/>
    </source>
</evidence>
<accession>K1QQQ1</accession>
<dbReference type="GO" id="GO:0005783">
    <property type="term" value="C:endoplasmic reticulum"/>
    <property type="evidence" value="ECO:0007669"/>
    <property type="project" value="TreeGrafter"/>
</dbReference>
<evidence type="ECO:0000313" key="7">
    <source>
        <dbReference type="EMBL" id="EKC36063.1"/>
    </source>
</evidence>
<dbReference type="PANTHER" id="PTHR13414:SF9">
    <property type="entry name" value="PROTON-COUPLED ZINC ANTIPORTER SLC30A9, MITOCHONDRIAL"/>
    <property type="match status" value="1"/>
</dbReference>
<gene>
    <name evidence="7" type="ORF">CGI_10022460</name>
</gene>